<feature type="non-terminal residue" evidence="1">
    <location>
        <position position="32"/>
    </location>
</feature>
<proteinExistence type="predicted"/>
<keyword evidence="2" id="KW-1185">Reference proteome</keyword>
<keyword evidence="1" id="KW-0223">Dioxygenase</keyword>
<reference evidence="1 2" key="1">
    <citation type="journal article" date="2011" name="PLoS Pathog.">
        <title>Dynamic evolution of pathogenicity revealed by sequencing and comparative genomics of 19 Pseudomonas syringae isolates.</title>
        <authorList>
            <person name="Baltrus D.A."/>
            <person name="Nishimura M.T."/>
            <person name="Romanchuk A."/>
            <person name="Chang J.H."/>
            <person name="Mukhtar M.S."/>
            <person name="Cherkis K."/>
            <person name="Roach J."/>
            <person name="Grant S.R."/>
            <person name="Jones C.D."/>
            <person name="Dangl J.L."/>
        </authorList>
    </citation>
    <scope>NUCLEOTIDE SEQUENCE [LARGE SCALE GENOMIC DNA]</scope>
    <source>
        <strain evidence="1 2">1704B</strain>
    </source>
</reference>
<dbReference type="HOGENOM" id="CLU_3393714_0_0_6"/>
<dbReference type="EMBL" id="AEAI01001113">
    <property type="protein sequence ID" value="EGH44899.1"/>
    <property type="molecule type" value="Genomic_DNA"/>
</dbReference>
<evidence type="ECO:0000313" key="2">
    <source>
        <dbReference type="Proteomes" id="UP000004986"/>
    </source>
</evidence>
<accession>F3GCU9</accession>
<gene>
    <name evidence="1" type="ORF">PSYPI_22047</name>
</gene>
<evidence type="ECO:0000313" key="1">
    <source>
        <dbReference type="EMBL" id="EGH44899.1"/>
    </source>
</evidence>
<name>F3GCU9_PSESJ</name>
<dbReference type="Proteomes" id="UP000004986">
    <property type="component" value="Unassembled WGS sequence"/>
</dbReference>
<dbReference type="GO" id="GO:0051213">
    <property type="term" value="F:dioxygenase activity"/>
    <property type="evidence" value="ECO:0007669"/>
    <property type="project" value="UniProtKB-KW"/>
</dbReference>
<protein>
    <submittedName>
        <fullName evidence="1">Protocatechuate 3,4-dioxygenase, alpha subunit</fullName>
    </submittedName>
</protein>
<sequence>MPVQLLQETPSQTAGPYVHIGLAPQVAGNPTR</sequence>
<keyword evidence="1" id="KW-0560">Oxidoreductase</keyword>
<dbReference type="AlphaFoldDB" id="F3GCU9"/>
<comment type="caution">
    <text evidence="1">The sequence shown here is derived from an EMBL/GenBank/DDBJ whole genome shotgun (WGS) entry which is preliminary data.</text>
</comment>
<organism evidence="1 2">
    <name type="scientific">Pseudomonas syringae pv. pisi str. 1704B</name>
    <dbReference type="NCBI Taxonomy" id="629263"/>
    <lineage>
        <taxon>Bacteria</taxon>
        <taxon>Pseudomonadati</taxon>
        <taxon>Pseudomonadota</taxon>
        <taxon>Gammaproteobacteria</taxon>
        <taxon>Pseudomonadales</taxon>
        <taxon>Pseudomonadaceae</taxon>
        <taxon>Pseudomonas</taxon>
        <taxon>Pseudomonas syringae</taxon>
    </lineage>
</organism>